<dbReference type="AlphaFoldDB" id="A0A1H5RZ06"/>
<sequence>MKLIPGRIYAVRLCSGELRRWRFDGVDGNGLAWWQDEETGLGFSEASLMYAWEIAAAESGCSDEDGDG</sequence>
<name>A0A1H5RZ06_9RHOO</name>
<reference evidence="1 2" key="1">
    <citation type="submission" date="2016-12" db="EMBL/GenBank/DDBJ databases">
        <title>Complete genome sequence of Thauera chlorobenzoica, a Betaproteobacterium degrading haloaromatics anaerobically to CO2 and halides.</title>
        <authorList>
            <person name="Goris T."/>
            <person name="Mergelsberg M."/>
            <person name="Boll M."/>
        </authorList>
    </citation>
    <scope>NUCLEOTIDE SEQUENCE [LARGE SCALE GENOMIC DNA]</scope>
    <source>
        <strain evidence="1 2">3CB1</strain>
    </source>
</reference>
<evidence type="ECO:0000313" key="1">
    <source>
        <dbReference type="EMBL" id="APR05057.1"/>
    </source>
</evidence>
<protein>
    <submittedName>
        <fullName evidence="1">Uncharacterized protein</fullName>
    </submittedName>
</protein>
<keyword evidence="2" id="KW-1185">Reference proteome</keyword>
<evidence type="ECO:0000313" key="2">
    <source>
        <dbReference type="Proteomes" id="UP000185739"/>
    </source>
</evidence>
<gene>
    <name evidence="1" type="ORF">Tchl_2217</name>
</gene>
<dbReference type="KEGG" id="tcl:Tchl_2217"/>
<dbReference type="EMBL" id="CP018839">
    <property type="protein sequence ID" value="APR05057.1"/>
    <property type="molecule type" value="Genomic_DNA"/>
</dbReference>
<organism evidence="1 2">
    <name type="scientific">Thauera chlorobenzoica</name>
    <dbReference type="NCBI Taxonomy" id="96773"/>
    <lineage>
        <taxon>Bacteria</taxon>
        <taxon>Pseudomonadati</taxon>
        <taxon>Pseudomonadota</taxon>
        <taxon>Betaproteobacteria</taxon>
        <taxon>Rhodocyclales</taxon>
        <taxon>Zoogloeaceae</taxon>
        <taxon>Thauera</taxon>
    </lineage>
</organism>
<accession>A0A1H5RZ06</accession>
<proteinExistence type="predicted"/>
<dbReference type="Proteomes" id="UP000185739">
    <property type="component" value="Chromosome"/>
</dbReference>
<dbReference type="RefSeq" id="WP_075148473.1">
    <property type="nucleotide sequence ID" value="NZ_CP018839.1"/>
</dbReference>
<dbReference type="OrthoDB" id="9181915at2"/>
<dbReference type="STRING" id="96773.Tchl_2217"/>